<name>A0A830CAR8_9LAMI</name>
<reference evidence="2" key="1">
    <citation type="submission" date="2020-07" db="EMBL/GenBank/DDBJ databases">
        <title>Ethylene signaling mediates host invasion by parasitic plants.</title>
        <authorList>
            <person name="Yoshida S."/>
        </authorList>
    </citation>
    <scope>NUCLEOTIDE SEQUENCE</scope>
    <source>
        <strain evidence="2">Okayama</strain>
    </source>
</reference>
<protein>
    <submittedName>
        <fullName evidence="2">Non-specific lipid-transfer protein ap10</fullName>
    </submittedName>
</protein>
<dbReference type="EMBL" id="BMAC01000430">
    <property type="protein sequence ID" value="GFP96286.1"/>
    <property type="molecule type" value="Genomic_DNA"/>
</dbReference>
<organism evidence="2 3">
    <name type="scientific">Phtheirospermum japonicum</name>
    <dbReference type="NCBI Taxonomy" id="374723"/>
    <lineage>
        <taxon>Eukaryota</taxon>
        <taxon>Viridiplantae</taxon>
        <taxon>Streptophyta</taxon>
        <taxon>Embryophyta</taxon>
        <taxon>Tracheophyta</taxon>
        <taxon>Spermatophyta</taxon>
        <taxon>Magnoliopsida</taxon>
        <taxon>eudicotyledons</taxon>
        <taxon>Gunneridae</taxon>
        <taxon>Pentapetalae</taxon>
        <taxon>asterids</taxon>
        <taxon>lamiids</taxon>
        <taxon>Lamiales</taxon>
        <taxon>Orobanchaceae</taxon>
        <taxon>Orobanchaceae incertae sedis</taxon>
        <taxon>Phtheirospermum</taxon>
    </lineage>
</organism>
<accession>A0A830CAR8</accession>
<dbReference type="Proteomes" id="UP000653305">
    <property type="component" value="Unassembled WGS sequence"/>
</dbReference>
<evidence type="ECO:0000313" key="2">
    <source>
        <dbReference type="EMBL" id="GFP96286.1"/>
    </source>
</evidence>
<keyword evidence="3" id="KW-1185">Reference proteome</keyword>
<dbReference type="AlphaFoldDB" id="A0A830CAR8"/>
<feature type="region of interest" description="Disordered" evidence="1">
    <location>
        <begin position="34"/>
        <end position="71"/>
    </location>
</feature>
<feature type="compositionally biased region" description="Polar residues" evidence="1">
    <location>
        <begin position="34"/>
        <end position="45"/>
    </location>
</feature>
<gene>
    <name evidence="2" type="ORF">PHJA_001772700</name>
</gene>
<sequence>MRRRASLPLAVSAISDWRRRADWLVLRRRAKPCGQSSVSAGQANGVQLHEVRRTQLQRPAGQRRQSPRKMRSFYRNVCYS</sequence>
<comment type="caution">
    <text evidence="2">The sequence shown here is derived from an EMBL/GenBank/DDBJ whole genome shotgun (WGS) entry which is preliminary data.</text>
</comment>
<proteinExistence type="predicted"/>
<evidence type="ECO:0000313" key="3">
    <source>
        <dbReference type="Proteomes" id="UP000653305"/>
    </source>
</evidence>
<evidence type="ECO:0000256" key="1">
    <source>
        <dbReference type="SAM" id="MobiDB-lite"/>
    </source>
</evidence>